<name>A0A2W5EUY3_9SPHI</name>
<comment type="caution">
    <text evidence="2">The sequence shown here is derived from an EMBL/GenBank/DDBJ whole genome shotgun (WGS) entry which is preliminary data.</text>
</comment>
<accession>A0A2W5EUY3</accession>
<dbReference type="AlphaFoldDB" id="A0A2W5EUY3"/>
<gene>
    <name evidence="2" type="ORF">DI598_13710</name>
</gene>
<proteinExistence type="predicted"/>
<evidence type="ECO:0000256" key="1">
    <source>
        <dbReference type="SAM" id="SignalP"/>
    </source>
</evidence>
<dbReference type="Proteomes" id="UP000249645">
    <property type="component" value="Unassembled WGS sequence"/>
</dbReference>
<protein>
    <recommendedName>
        <fullName evidence="4">Sensor of ECF-type sigma factor</fullName>
    </recommendedName>
</protein>
<feature type="chain" id="PRO_5015981213" description="Sensor of ECF-type sigma factor" evidence="1">
    <location>
        <begin position="29"/>
        <end position="139"/>
    </location>
</feature>
<organism evidence="2 3">
    <name type="scientific">Pseudopedobacter saltans</name>
    <dbReference type="NCBI Taxonomy" id="151895"/>
    <lineage>
        <taxon>Bacteria</taxon>
        <taxon>Pseudomonadati</taxon>
        <taxon>Bacteroidota</taxon>
        <taxon>Sphingobacteriia</taxon>
        <taxon>Sphingobacteriales</taxon>
        <taxon>Sphingobacteriaceae</taxon>
        <taxon>Pseudopedobacter</taxon>
    </lineage>
</organism>
<evidence type="ECO:0008006" key="4">
    <source>
        <dbReference type="Google" id="ProtNLM"/>
    </source>
</evidence>
<evidence type="ECO:0000313" key="3">
    <source>
        <dbReference type="Proteomes" id="UP000249645"/>
    </source>
</evidence>
<dbReference type="EMBL" id="QFOI01000283">
    <property type="protein sequence ID" value="PZP45150.1"/>
    <property type="molecule type" value="Genomic_DNA"/>
</dbReference>
<sequence>MKKNPAKKSKKKYYLVVFFSISLYLCHAQMLNSRQGKLETIKMSYITKKLNLSGKEAQEFWVIYPQYLKDLSTVRHNCPSDEIQCEEGILNVRKKYKAKMLPVLKTNKRVDEVFTLEKSYREVLRKELRKRYNVTDSLE</sequence>
<reference evidence="2 3" key="1">
    <citation type="submission" date="2017-11" db="EMBL/GenBank/DDBJ databases">
        <title>Infants hospitalized years apart are colonized by the same room-sourced microbial strains.</title>
        <authorList>
            <person name="Brooks B."/>
            <person name="Olm M.R."/>
            <person name="Firek B.A."/>
            <person name="Baker R."/>
            <person name="Thomas B.C."/>
            <person name="Morowitz M.J."/>
            <person name="Banfield J.F."/>
        </authorList>
    </citation>
    <scope>NUCLEOTIDE SEQUENCE [LARGE SCALE GENOMIC DNA]</scope>
    <source>
        <strain evidence="2">S2_009_000_R2_76</strain>
    </source>
</reference>
<evidence type="ECO:0000313" key="2">
    <source>
        <dbReference type="EMBL" id="PZP45150.1"/>
    </source>
</evidence>
<keyword evidence="1" id="KW-0732">Signal</keyword>
<feature type="signal peptide" evidence="1">
    <location>
        <begin position="1"/>
        <end position="28"/>
    </location>
</feature>